<evidence type="ECO:0000313" key="4">
    <source>
        <dbReference type="Proteomes" id="UP000751190"/>
    </source>
</evidence>
<sequence length="110" mass="11665">MAAVAGAPLPTMAAPMAAISHSSYFEGAVQSLGFDRNGRKATVGVIVPGEYRFGTDSPERMAIISGQLYVRMEGSDAWELYAAGSNFEVKGKSAFFVKAAAPCAYLCEYL</sequence>
<dbReference type="PANTHER" id="PTHR36540">
    <property type="entry name" value="PYRIMIDINE/PURINE NUCLEOSIDE PHOSPHORYLASE"/>
    <property type="match status" value="1"/>
</dbReference>
<dbReference type="HAMAP" id="MF_01537">
    <property type="entry name" value="Nucleos_phosphorylase_PpnP"/>
    <property type="match status" value="1"/>
</dbReference>
<dbReference type="GO" id="GO:0005829">
    <property type="term" value="C:cytosol"/>
    <property type="evidence" value="ECO:0007669"/>
    <property type="project" value="TreeGrafter"/>
</dbReference>
<dbReference type="InterPro" id="IPR009664">
    <property type="entry name" value="Ppnp"/>
</dbReference>
<dbReference type="GO" id="GO:0016154">
    <property type="term" value="F:pyrimidine-nucleoside phosphorylase activity"/>
    <property type="evidence" value="ECO:0007669"/>
    <property type="project" value="TreeGrafter"/>
</dbReference>
<evidence type="ECO:0000256" key="1">
    <source>
        <dbReference type="ARBA" id="ARBA00022676"/>
    </source>
</evidence>
<dbReference type="OrthoDB" id="35802at2759"/>
<evidence type="ECO:0000313" key="3">
    <source>
        <dbReference type="EMBL" id="KAG8467933.1"/>
    </source>
</evidence>
<dbReference type="OMA" id="ADYCCSY"/>
<dbReference type="InterPro" id="IPR011051">
    <property type="entry name" value="RmlC_Cupin_sf"/>
</dbReference>
<dbReference type="Proteomes" id="UP000751190">
    <property type="component" value="Unassembled WGS sequence"/>
</dbReference>
<keyword evidence="2" id="KW-0808">Transferase</keyword>
<accession>A0A8J6CHN4</accession>
<dbReference type="Pfam" id="PF06865">
    <property type="entry name" value="Ppnp"/>
    <property type="match status" value="1"/>
</dbReference>
<dbReference type="EMBL" id="JAGTXO010000005">
    <property type="protein sequence ID" value="KAG8467933.1"/>
    <property type="molecule type" value="Genomic_DNA"/>
</dbReference>
<proteinExistence type="inferred from homology"/>
<organism evidence="3 4">
    <name type="scientific">Diacronema lutheri</name>
    <name type="common">Unicellular marine alga</name>
    <name type="synonym">Monochrysis lutheri</name>
    <dbReference type="NCBI Taxonomy" id="2081491"/>
    <lineage>
        <taxon>Eukaryota</taxon>
        <taxon>Haptista</taxon>
        <taxon>Haptophyta</taxon>
        <taxon>Pavlovophyceae</taxon>
        <taxon>Pavlovales</taxon>
        <taxon>Pavlovaceae</taxon>
        <taxon>Diacronema</taxon>
    </lineage>
</organism>
<evidence type="ECO:0000256" key="2">
    <source>
        <dbReference type="ARBA" id="ARBA00022679"/>
    </source>
</evidence>
<dbReference type="Gene3D" id="2.60.120.10">
    <property type="entry name" value="Jelly Rolls"/>
    <property type="match status" value="1"/>
</dbReference>
<keyword evidence="1" id="KW-0328">Glycosyltransferase</keyword>
<dbReference type="InterPro" id="IPR014710">
    <property type="entry name" value="RmlC-like_jellyroll"/>
</dbReference>
<dbReference type="GO" id="GO:0004731">
    <property type="term" value="F:purine-nucleoside phosphorylase activity"/>
    <property type="evidence" value="ECO:0007669"/>
    <property type="project" value="TreeGrafter"/>
</dbReference>
<dbReference type="SUPFAM" id="SSF51182">
    <property type="entry name" value="RmlC-like cupins"/>
    <property type="match status" value="1"/>
</dbReference>
<keyword evidence="4" id="KW-1185">Reference proteome</keyword>
<comment type="caution">
    <text evidence="3">The sequence shown here is derived from an EMBL/GenBank/DDBJ whole genome shotgun (WGS) entry which is preliminary data.</text>
</comment>
<dbReference type="AlphaFoldDB" id="A0A8J6CHN4"/>
<protein>
    <submittedName>
        <fullName evidence="3">Uncharacterized protein</fullName>
    </submittedName>
</protein>
<gene>
    <name evidence="3" type="ORF">KFE25_006985</name>
</gene>
<reference evidence="3" key="1">
    <citation type="submission" date="2021-05" db="EMBL/GenBank/DDBJ databases">
        <title>The genome of the haptophyte Pavlova lutheri (Diacronema luteri, Pavlovales) - a model for lipid biosynthesis in eukaryotic algae.</title>
        <authorList>
            <person name="Hulatt C.J."/>
            <person name="Posewitz M.C."/>
        </authorList>
    </citation>
    <scope>NUCLEOTIDE SEQUENCE</scope>
    <source>
        <strain evidence="3">NIVA-4/92</strain>
    </source>
</reference>
<dbReference type="PANTHER" id="PTHR36540:SF1">
    <property type="entry name" value="PYRIMIDINE_PURINE NUCLEOSIDE PHOSPHORYLASE"/>
    <property type="match status" value="1"/>
</dbReference>
<name>A0A8J6CHN4_DIALT</name>